<feature type="binding site" evidence="13">
    <location>
        <position position="455"/>
    </location>
    <ligand>
        <name>L-glutamate</name>
        <dbReference type="ChEBI" id="CHEBI:29985"/>
    </ligand>
</feature>
<name>A0A922M674_SPOEX</name>
<dbReference type="Gene3D" id="3.40.190.10">
    <property type="entry name" value="Periplasmic binding protein-like II"/>
    <property type="match status" value="2"/>
</dbReference>
<dbReference type="AlphaFoldDB" id="A0A922M674"/>
<reference evidence="20" key="1">
    <citation type="journal article" date="2021" name="G3 (Bethesda)">
        <title>Genome and transcriptome analysis of the beet armyworm Spodoptera exigua reveals targets for pest control. .</title>
        <authorList>
            <person name="Simon S."/>
            <person name="Breeschoten T."/>
            <person name="Jansen H.J."/>
            <person name="Dirks R.P."/>
            <person name="Schranz M.E."/>
            <person name="Ros V.I.D."/>
        </authorList>
    </citation>
    <scope>NUCLEOTIDE SEQUENCE</scope>
    <source>
        <strain evidence="20">TB_SE_WUR_2020</strain>
    </source>
</reference>
<evidence type="ECO:0008006" key="22">
    <source>
        <dbReference type="Google" id="ProtNLM"/>
    </source>
</evidence>
<accession>A0A922M674</accession>
<comment type="similarity">
    <text evidence="2">Belongs to the glutamate-gated ion channel (TC 1.A.10.1) family.</text>
</comment>
<keyword evidence="5 16" id="KW-0812">Transmembrane</keyword>
<dbReference type="SMART" id="SM00079">
    <property type="entry name" value="PBPe"/>
    <property type="match status" value="1"/>
</dbReference>
<dbReference type="EMBL" id="JACEFF010000782">
    <property type="protein sequence ID" value="KAH9631049.1"/>
    <property type="molecule type" value="Genomic_DNA"/>
</dbReference>
<evidence type="ECO:0000256" key="14">
    <source>
        <dbReference type="PIRSR" id="PIRSR601508-2"/>
    </source>
</evidence>
<feature type="transmembrane region" description="Helical" evidence="16">
    <location>
        <begin position="795"/>
        <end position="815"/>
    </location>
</feature>
<dbReference type="GO" id="GO:0005886">
    <property type="term" value="C:plasma membrane"/>
    <property type="evidence" value="ECO:0007669"/>
    <property type="project" value="UniProtKB-SubCell"/>
</dbReference>
<dbReference type="PANTHER" id="PTHR18966">
    <property type="entry name" value="IONOTROPIC GLUTAMATE RECEPTOR"/>
    <property type="match status" value="1"/>
</dbReference>
<dbReference type="GO" id="GO:0015276">
    <property type="term" value="F:ligand-gated monoatomic ion channel activity"/>
    <property type="evidence" value="ECO:0007669"/>
    <property type="project" value="InterPro"/>
</dbReference>
<dbReference type="InterPro" id="IPR001320">
    <property type="entry name" value="Iontro_rcpt_C"/>
</dbReference>
<dbReference type="CDD" id="cd13717">
    <property type="entry name" value="PBP2_iGluR_putative"/>
    <property type="match status" value="1"/>
</dbReference>
<evidence type="ECO:0000256" key="1">
    <source>
        <dbReference type="ARBA" id="ARBA00004651"/>
    </source>
</evidence>
<dbReference type="Gene3D" id="1.10.287.70">
    <property type="match status" value="1"/>
</dbReference>
<dbReference type="GO" id="GO:0038023">
    <property type="term" value="F:signaling receptor activity"/>
    <property type="evidence" value="ECO:0007669"/>
    <property type="project" value="InterPro"/>
</dbReference>
<dbReference type="SMART" id="SM00918">
    <property type="entry name" value="Lig_chan-Glu_bd"/>
    <property type="match status" value="1"/>
</dbReference>
<evidence type="ECO:0000256" key="12">
    <source>
        <dbReference type="ARBA" id="ARBA00023303"/>
    </source>
</evidence>
<evidence type="ECO:0000256" key="4">
    <source>
        <dbReference type="ARBA" id="ARBA00022475"/>
    </source>
</evidence>
<dbReference type="FunFam" id="3.40.190.10:FF:000142">
    <property type="entry name" value="Ionotropic receptor 25a"/>
    <property type="match status" value="1"/>
</dbReference>
<dbReference type="Pfam" id="PF00060">
    <property type="entry name" value="Lig_chan"/>
    <property type="match status" value="1"/>
</dbReference>
<evidence type="ECO:0000313" key="20">
    <source>
        <dbReference type="EMBL" id="KAH9631049.1"/>
    </source>
</evidence>
<keyword evidence="10" id="KW-0325">Glycoprotein</keyword>
<evidence type="ECO:0000256" key="15">
    <source>
        <dbReference type="PIRSR" id="PIRSR601508-3"/>
    </source>
</evidence>
<evidence type="ECO:0000256" key="17">
    <source>
        <dbReference type="SAM" id="SignalP"/>
    </source>
</evidence>
<keyword evidence="6 16" id="KW-1133">Transmembrane helix</keyword>
<dbReference type="Pfam" id="PF10613">
    <property type="entry name" value="Lig_chan-Glu_bd"/>
    <property type="match status" value="1"/>
</dbReference>
<organism evidence="20 21">
    <name type="scientific">Spodoptera exigua</name>
    <name type="common">Beet armyworm</name>
    <name type="synonym">Noctua fulgens</name>
    <dbReference type="NCBI Taxonomy" id="7107"/>
    <lineage>
        <taxon>Eukaryota</taxon>
        <taxon>Metazoa</taxon>
        <taxon>Ecdysozoa</taxon>
        <taxon>Arthropoda</taxon>
        <taxon>Hexapoda</taxon>
        <taxon>Insecta</taxon>
        <taxon>Pterygota</taxon>
        <taxon>Neoptera</taxon>
        <taxon>Endopterygota</taxon>
        <taxon>Lepidoptera</taxon>
        <taxon>Glossata</taxon>
        <taxon>Ditrysia</taxon>
        <taxon>Noctuoidea</taxon>
        <taxon>Noctuidae</taxon>
        <taxon>Amphipyrinae</taxon>
        <taxon>Spodoptera</taxon>
    </lineage>
</organism>
<dbReference type="InterPro" id="IPR001508">
    <property type="entry name" value="Iono_Glu_rcpt_met"/>
</dbReference>
<keyword evidence="15" id="KW-1015">Disulfide bond</keyword>
<evidence type="ECO:0000256" key="11">
    <source>
        <dbReference type="ARBA" id="ARBA00023286"/>
    </source>
</evidence>
<feature type="chain" id="PRO_5038056061" description="Ionotropic receptor 25a" evidence="17">
    <location>
        <begin position="19"/>
        <end position="866"/>
    </location>
</feature>
<proteinExistence type="inferred from homology"/>
<dbReference type="InterPro" id="IPR019594">
    <property type="entry name" value="Glu/Gly-bd"/>
</dbReference>
<gene>
    <name evidence="20" type="ORF">HF086_015034</name>
</gene>
<evidence type="ECO:0000256" key="13">
    <source>
        <dbReference type="PIRSR" id="PIRSR601508-1"/>
    </source>
</evidence>
<dbReference type="SUPFAM" id="SSF53850">
    <property type="entry name" value="Periplasmic binding protein-like II"/>
    <property type="match status" value="1"/>
</dbReference>
<keyword evidence="17" id="KW-0732">Signal</keyword>
<feature type="site" description="Crucial to convey clamshell closure to channel opening" evidence="14">
    <location>
        <position position="604"/>
    </location>
</feature>
<dbReference type="SUPFAM" id="SSF81324">
    <property type="entry name" value="Voltage-gated potassium channels"/>
    <property type="match status" value="1"/>
</dbReference>
<dbReference type="PRINTS" id="PR00177">
    <property type="entry name" value="NMDARECEPTOR"/>
</dbReference>
<evidence type="ECO:0000256" key="3">
    <source>
        <dbReference type="ARBA" id="ARBA00022448"/>
    </source>
</evidence>
<dbReference type="InterPro" id="IPR015683">
    <property type="entry name" value="Ionotropic_Glu_rcpt"/>
</dbReference>
<keyword evidence="4" id="KW-1003">Cell membrane</keyword>
<evidence type="ECO:0000259" key="18">
    <source>
        <dbReference type="SMART" id="SM00079"/>
    </source>
</evidence>
<evidence type="ECO:0000256" key="5">
    <source>
        <dbReference type="ARBA" id="ARBA00022692"/>
    </source>
</evidence>
<evidence type="ECO:0000256" key="2">
    <source>
        <dbReference type="ARBA" id="ARBA00008685"/>
    </source>
</evidence>
<keyword evidence="12" id="KW-0407">Ion channel</keyword>
<feature type="domain" description="Ionotropic glutamate receptor L-glutamate and glycine-binding" evidence="19">
    <location>
        <begin position="385"/>
        <end position="444"/>
    </location>
</feature>
<evidence type="ECO:0000313" key="21">
    <source>
        <dbReference type="Proteomes" id="UP000814243"/>
    </source>
</evidence>
<sequence>MSTRTVFLLIYFIRITFGQTTQNINVLLINEESNALAEKAFEVAKEYVRRNPSLGLAVDPVIVVGNRTDAKVFLENVCRKYNDMLSAKKTPHVVLDFTMTGVGSETIKSFTEALSLPTISGSFGQVGDLRQWRSLNANQTRFLLQVMPPADILPEAIRAIVTKQDITNAAIIFDEFFVGSLRTIKNVLDAADKNQYFGRKTAWFALSLEKGDISCGCKNATIVHIRPTPDANSRDRLGKIKTTYSMNGEPEITSAFYFDLSLRTSLLDSGKWPNDMKYITCDDYDGKNTPNRTLDLKTAFQEIKETPTYAPFYIPPDDPMNGRSYMEFSTDLLAITVKDGASISSHSLGSWKAGLSSNLTLTDPNNMSNYSAQLVYRIVTVEQKPFIIRDDQAPKGFKGYCIDLIEEIRAIVKFDYEITLAPDGNFGTMDENGNWNGIIKELVDKKADIGLSSLSVMAERENVVDFTVPYYDLVGITIMMKLPRTPTSLFKFLTVLENDVWLSILAAYFFTSFLMWVFDKWSPYSYQNNREKYKEDEEKREFTLKECLWFCMTSLTPQGGGEAPKNLSGRLLAATWWLFGFIIIASYTANLAAFLTVSRLDTPIESLDDLSKQYKIQYAPLNGSAAMTYFQRMANIEEKFYEIWKEMSLNDSLKEVERAKLAVWDYPVSDKYSKMWQAMEEAVLPNTIEEAIQRVRDSKSSSEGFAWLGDATDVKYHVMTSCDLQSVGDEFSRKPYAIAVQQGSPLKDQFNNAILQLLNKRKLEKLKEIWWNNNPESMKCEKQDDQSDGISIQNIGGVFIVIFMGIGLACVTLGVEYWWYKWRKRPAVGDVTQVEPAKLTRNNVDKQGDGFNFRGRNLGINFKPKF</sequence>
<comment type="caution">
    <text evidence="20">The sequence shown here is derived from an EMBL/GenBank/DDBJ whole genome shotgun (WGS) entry which is preliminary data.</text>
</comment>
<dbReference type="Proteomes" id="UP000814243">
    <property type="component" value="Unassembled WGS sequence"/>
</dbReference>
<feature type="domain" description="Ionotropic glutamate receptor C-terminal" evidence="18">
    <location>
        <begin position="375"/>
        <end position="773"/>
    </location>
</feature>
<feature type="disulfide bond" evidence="15">
    <location>
        <begin position="722"/>
        <end position="780"/>
    </location>
</feature>
<keyword evidence="7" id="KW-0406">Ion transport</keyword>
<feature type="transmembrane region" description="Helical" evidence="16">
    <location>
        <begin position="500"/>
        <end position="518"/>
    </location>
</feature>
<evidence type="ECO:0000256" key="10">
    <source>
        <dbReference type="ARBA" id="ARBA00023180"/>
    </source>
</evidence>
<evidence type="ECO:0000256" key="6">
    <source>
        <dbReference type="ARBA" id="ARBA00022989"/>
    </source>
</evidence>
<evidence type="ECO:0000256" key="16">
    <source>
        <dbReference type="SAM" id="Phobius"/>
    </source>
</evidence>
<evidence type="ECO:0000256" key="7">
    <source>
        <dbReference type="ARBA" id="ARBA00023065"/>
    </source>
</evidence>
<dbReference type="FunFam" id="1.10.287.70:FF:000080">
    <property type="entry name" value="Glutamate receptor ionotropic, kainate"/>
    <property type="match status" value="1"/>
</dbReference>
<comment type="subcellular location">
    <subcellularLocation>
        <location evidence="1">Cell membrane</location>
        <topology evidence="1">Multi-pass membrane protein</topology>
    </subcellularLocation>
</comment>
<feature type="signal peptide" evidence="17">
    <location>
        <begin position="1"/>
        <end position="18"/>
    </location>
</feature>
<feature type="transmembrane region" description="Helical" evidence="16">
    <location>
        <begin position="574"/>
        <end position="597"/>
    </location>
</feature>
<feature type="binding site" evidence="13">
    <location>
        <position position="460"/>
    </location>
    <ligand>
        <name>L-glutamate</name>
        <dbReference type="ChEBI" id="CHEBI:29985"/>
    </ligand>
</feature>
<evidence type="ECO:0000256" key="9">
    <source>
        <dbReference type="ARBA" id="ARBA00023170"/>
    </source>
</evidence>
<keyword evidence="11" id="KW-1071">Ligand-gated ion channel</keyword>
<evidence type="ECO:0000259" key="19">
    <source>
        <dbReference type="SMART" id="SM00918"/>
    </source>
</evidence>
<keyword evidence="9" id="KW-0675">Receptor</keyword>
<keyword evidence="8 16" id="KW-0472">Membrane</keyword>
<protein>
    <recommendedName>
        <fullName evidence="22">Ionotropic receptor 25a</fullName>
    </recommendedName>
</protein>
<feature type="binding site" evidence="13">
    <location>
        <position position="710"/>
    </location>
    <ligand>
        <name>L-glutamate</name>
        <dbReference type="ChEBI" id="CHEBI:29985"/>
    </ligand>
</feature>
<keyword evidence="3" id="KW-0813">Transport</keyword>
<evidence type="ECO:0000256" key="8">
    <source>
        <dbReference type="ARBA" id="ARBA00023136"/>
    </source>
</evidence>